<reference evidence="2" key="1">
    <citation type="submission" date="2022-11" db="EMBL/GenBank/DDBJ databases">
        <title>Chromosome-level genome of Pogonophryne albipinna.</title>
        <authorList>
            <person name="Jo E."/>
        </authorList>
    </citation>
    <scope>NUCLEOTIDE SEQUENCE</scope>
    <source>
        <strain evidence="2">SGF0006</strain>
        <tissue evidence="2">Muscle</tissue>
    </source>
</reference>
<keyword evidence="3" id="KW-1185">Reference proteome</keyword>
<dbReference type="GO" id="GO:0008237">
    <property type="term" value="F:metallopeptidase activity"/>
    <property type="evidence" value="ECO:0007669"/>
    <property type="project" value="InterPro"/>
</dbReference>
<dbReference type="AlphaFoldDB" id="A0AAD6AUT4"/>
<dbReference type="InterPro" id="IPR000555">
    <property type="entry name" value="JAMM/MPN+_dom"/>
</dbReference>
<dbReference type="Proteomes" id="UP001219934">
    <property type="component" value="Unassembled WGS sequence"/>
</dbReference>
<evidence type="ECO:0000313" key="2">
    <source>
        <dbReference type="EMBL" id="KAJ4931156.1"/>
    </source>
</evidence>
<protein>
    <recommendedName>
        <fullName evidence="1">JAB1/MPN/MOV34 metalloenzyme domain-containing protein</fullName>
    </recommendedName>
</protein>
<gene>
    <name evidence="2" type="ORF">JOQ06_025454</name>
</gene>
<proteinExistence type="predicted"/>
<dbReference type="EMBL" id="JAPTMU010000015">
    <property type="protein sequence ID" value="KAJ4931156.1"/>
    <property type="molecule type" value="Genomic_DNA"/>
</dbReference>
<dbReference type="Pfam" id="PF01398">
    <property type="entry name" value="JAB"/>
    <property type="match status" value="1"/>
</dbReference>
<sequence>MASRKESATASTAVMAIPAGTLDSPVNQIQIEGLVVLKIIKHYQEEGQGSEVVQGVLLGLVVEDRLEITNCFPFPQHTEDDADFDEDSRTAQNFLLAIPLPHAKLLALPSAGGRGCQTPFWARTMLHIGSDEGNSCHTGETNKFKGVCFAMCPDLSN</sequence>
<dbReference type="SMART" id="SM00232">
    <property type="entry name" value="JAB_MPN"/>
    <property type="match status" value="1"/>
</dbReference>
<organism evidence="2 3">
    <name type="scientific">Pogonophryne albipinna</name>
    <dbReference type="NCBI Taxonomy" id="1090488"/>
    <lineage>
        <taxon>Eukaryota</taxon>
        <taxon>Metazoa</taxon>
        <taxon>Chordata</taxon>
        <taxon>Craniata</taxon>
        <taxon>Vertebrata</taxon>
        <taxon>Euteleostomi</taxon>
        <taxon>Actinopterygii</taxon>
        <taxon>Neopterygii</taxon>
        <taxon>Teleostei</taxon>
        <taxon>Neoteleostei</taxon>
        <taxon>Acanthomorphata</taxon>
        <taxon>Eupercaria</taxon>
        <taxon>Perciformes</taxon>
        <taxon>Notothenioidei</taxon>
        <taxon>Pogonophryne</taxon>
    </lineage>
</organism>
<name>A0AAD6AUT4_9TELE</name>
<dbReference type="Gene3D" id="3.40.140.10">
    <property type="entry name" value="Cytidine Deaminase, domain 2"/>
    <property type="match status" value="1"/>
</dbReference>
<evidence type="ECO:0000313" key="3">
    <source>
        <dbReference type="Proteomes" id="UP001219934"/>
    </source>
</evidence>
<accession>A0AAD6AUT4</accession>
<feature type="domain" description="JAB1/MPN/MOV34 metalloenzyme" evidence="1">
    <location>
        <begin position="28"/>
        <end position="154"/>
    </location>
</feature>
<comment type="caution">
    <text evidence="2">The sequence shown here is derived from an EMBL/GenBank/DDBJ whole genome shotgun (WGS) entry which is preliminary data.</text>
</comment>
<evidence type="ECO:0000259" key="1">
    <source>
        <dbReference type="SMART" id="SM00232"/>
    </source>
</evidence>